<evidence type="ECO:0000256" key="3">
    <source>
        <dbReference type="PROSITE-ProRule" id="PRU00023"/>
    </source>
</evidence>
<protein>
    <submittedName>
        <fullName evidence="4">Accessory protein</fullName>
    </submittedName>
</protein>
<gene>
    <name evidence="4" type="ORF">LT85_3875</name>
</gene>
<dbReference type="RefSeq" id="WP_156117585.1">
    <property type="nucleotide sequence ID" value="NZ_CP009962.1"/>
</dbReference>
<dbReference type="KEGG" id="care:LT85_3875"/>
<sequence>MTRKITNKTVAIVGTVALAAVIASTSPVWTPLFAKGSQMTGFKRFPPEHFFSDPKQIALGKAIYDGDLAAVERLIPGTDLNKPGINGGTPILYALQETVPVEQDGSSKRFAILSALVKAGANPDPDSADSDKPGALDFILLRKSNFAFRALLDGGLDPNHLRHGEEPLIFSVASDDLMPSLKLLVDRRADIDKRDSLGRTAIDEALASYQFDAIDYLLAHGANPKNVDRLGTSFAWAVQVALNHVDPNWPRRPRLLTIRDRLVALGVTWPPTPPKVLRERMRAHGETPIPSPVLDK</sequence>
<evidence type="ECO:0000256" key="1">
    <source>
        <dbReference type="ARBA" id="ARBA00022737"/>
    </source>
</evidence>
<dbReference type="HOGENOM" id="CLU_077369_0_0_4"/>
<dbReference type="OrthoDB" id="9812708at2"/>
<dbReference type="GO" id="GO:0006396">
    <property type="term" value="P:RNA processing"/>
    <property type="evidence" value="ECO:0007669"/>
    <property type="project" value="TreeGrafter"/>
</dbReference>
<dbReference type="AlphaFoldDB" id="A0A0A1FE41"/>
<evidence type="ECO:0000313" key="5">
    <source>
        <dbReference type="Proteomes" id="UP000030302"/>
    </source>
</evidence>
<dbReference type="InterPro" id="IPR002110">
    <property type="entry name" value="Ankyrin_rpt"/>
</dbReference>
<dbReference type="PANTHER" id="PTHR24141:SF1">
    <property type="entry name" value="2-5A-DEPENDENT RIBONUCLEASE"/>
    <property type="match status" value="1"/>
</dbReference>
<dbReference type="GO" id="GO:0003723">
    <property type="term" value="F:RNA binding"/>
    <property type="evidence" value="ECO:0007669"/>
    <property type="project" value="TreeGrafter"/>
</dbReference>
<dbReference type="SUPFAM" id="SSF48403">
    <property type="entry name" value="Ankyrin repeat"/>
    <property type="match status" value="1"/>
</dbReference>
<dbReference type="Proteomes" id="UP000030302">
    <property type="component" value="Chromosome"/>
</dbReference>
<reference evidence="5" key="1">
    <citation type="journal article" date="2014" name="Soil Biol. Biochem.">
        <title>Structure and function of bacterial communities in ageing soils: Insights from the Mendocino ecological staircase.</title>
        <authorList>
            <person name="Uroz S."/>
            <person name="Tech J.J."/>
            <person name="Sawaya N.A."/>
            <person name="Frey-Klett P."/>
            <person name="Leveau J.H.J."/>
        </authorList>
    </citation>
    <scope>NUCLEOTIDE SEQUENCE [LARGE SCALE GENOMIC DNA]</scope>
    <source>
        <strain evidence="5">Cal35</strain>
    </source>
</reference>
<dbReference type="EMBL" id="CP009962">
    <property type="protein sequence ID" value="AIY43033.1"/>
    <property type="molecule type" value="Genomic_DNA"/>
</dbReference>
<keyword evidence="2 3" id="KW-0040">ANK repeat</keyword>
<keyword evidence="5" id="KW-1185">Reference proteome</keyword>
<feature type="repeat" description="ANK" evidence="3">
    <location>
        <begin position="197"/>
        <end position="229"/>
    </location>
</feature>
<dbReference type="GO" id="GO:0004540">
    <property type="term" value="F:RNA nuclease activity"/>
    <property type="evidence" value="ECO:0007669"/>
    <property type="project" value="TreeGrafter"/>
</dbReference>
<feature type="repeat" description="ANK" evidence="3">
    <location>
        <begin position="163"/>
        <end position="196"/>
    </location>
</feature>
<evidence type="ECO:0000313" key="4">
    <source>
        <dbReference type="EMBL" id="AIY43033.1"/>
    </source>
</evidence>
<keyword evidence="1" id="KW-0677">Repeat</keyword>
<dbReference type="PROSITE" id="PS50088">
    <property type="entry name" value="ANK_REPEAT"/>
    <property type="match status" value="2"/>
</dbReference>
<dbReference type="PANTHER" id="PTHR24141">
    <property type="entry name" value="2-5A-DEPENDENT RIBONUCLEASE"/>
    <property type="match status" value="1"/>
</dbReference>
<dbReference type="InterPro" id="IPR036770">
    <property type="entry name" value="Ankyrin_rpt-contain_sf"/>
</dbReference>
<dbReference type="SMART" id="SM00248">
    <property type="entry name" value="ANK"/>
    <property type="match status" value="3"/>
</dbReference>
<accession>A0A0A1FE41</accession>
<dbReference type="STRING" id="279058.LT85_3875"/>
<name>A0A0A1FE41_9BURK</name>
<organism evidence="4 5">
    <name type="scientific">Collimonas arenae</name>
    <dbReference type="NCBI Taxonomy" id="279058"/>
    <lineage>
        <taxon>Bacteria</taxon>
        <taxon>Pseudomonadati</taxon>
        <taxon>Pseudomonadota</taxon>
        <taxon>Betaproteobacteria</taxon>
        <taxon>Burkholderiales</taxon>
        <taxon>Oxalobacteraceae</taxon>
        <taxon>Collimonas</taxon>
    </lineage>
</organism>
<evidence type="ECO:0000256" key="2">
    <source>
        <dbReference type="ARBA" id="ARBA00023043"/>
    </source>
</evidence>
<dbReference type="Gene3D" id="1.25.40.20">
    <property type="entry name" value="Ankyrin repeat-containing domain"/>
    <property type="match status" value="1"/>
</dbReference>
<dbReference type="Pfam" id="PF12796">
    <property type="entry name" value="Ank_2"/>
    <property type="match status" value="1"/>
</dbReference>
<proteinExistence type="predicted"/>